<dbReference type="AlphaFoldDB" id="A0A1A9W6R5"/>
<keyword evidence="3" id="KW-1185">Reference proteome</keyword>
<evidence type="ECO:0000256" key="1">
    <source>
        <dbReference type="SAM" id="Phobius"/>
    </source>
</evidence>
<dbReference type="EnsemblMetazoa" id="GBRI008243-RA">
    <property type="protein sequence ID" value="GBRI008243-PA"/>
    <property type="gene ID" value="GBRI008243"/>
</dbReference>
<evidence type="ECO:0000313" key="3">
    <source>
        <dbReference type="Proteomes" id="UP000091820"/>
    </source>
</evidence>
<feature type="transmembrane region" description="Helical" evidence="1">
    <location>
        <begin position="113"/>
        <end position="140"/>
    </location>
</feature>
<keyword evidence="1" id="KW-0812">Transmembrane</keyword>
<dbReference type="VEuPathDB" id="VectorBase:GBRI008243"/>
<proteinExistence type="predicted"/>
<name>A0A1A9W6R5_9MUSC</name>
<reference evidence="3" key="1">
    <citation type="submission" date="2014-03" db="EMBL/GenBank/DDBJ databases">
        <authorList>
            <person name="Aksoy S."/>
            <person name="Warren W."/>
            <person name="Wilson R.K."/>
        </authorList>
    </citation>
    <scope>NUCLEOTIDE SEQUENCE [LARGE SCALE GENOMIC DNA]</scope>
    <source>
        <strain evidence="3">IAEA</strain>
    </source>
</reference>
<reference evidence="2" key="2">
    <citation type="submission" date="2020-05" db="UniProtKB">
        <authorList>
            <consortium name="EnsemblMetazoa"/>
        </authorList>
    </citation>
    <scope>IDENTIFICATION</scope>
    <source>
        <strain evidence="2">IAEA</strain>
    </source>
</reference>
<dbReference type="Proteomes" id="UP000091820">
    <property type="component" value="Unassembled WGS sequence"/>
</dbReference>
<protein>
    <submittedName>
        <fullName evidence="2">Uncharacterized protein</fullName>
    </submittedName>
</protein>
<feature type="transmembrane region" description="Helical" evidence="1">
    <location>
        <begin position="176"/>
        <end position="195"/>
    </location>
</feature>
<evidence type="ECO:0000313" key="2">
    <source>
        <dbReference type="EnsemblMetazoa" id="GBRI008243-PA"/>
    </source>
</evidence>
<feature type="transmembrane region" description="Helical" evidence="1">
    <location>
        <begin position="152"/>
        <end position="169"/>
    </location>
</feature>
<sequence length="214" mass="23630">MVGPIIVRVLYRLILSALLGRGSNHISMTDFVILAALWHSVSASGLTLGSICLLFTKFDHVRKVLLTDVERNAFLSDAEEQSPQVILSTACLSSSELNKSSTNCTKYCKFKKLLAAACFIVSVSFKYRFISLTFAVIYALRPTSGMNSSHSWKRLVVLVLPKSLSLCLIMMTRKLLFSTIVSLLVMLAALCSPLFSKLLSLELLGTFESLCICY</sequence>
<accession>A0A1A9W6R5</accession>
<organism evidence="2 3">
    <name type="scientific">Glossina brevipalpis</name>
    <dbReference type="NCBI Taxonomy" id="37001"/>
    <lineage>
        <taxon>Eukaryota</taxon>
        <taxon>Metazoa</taxon>
        <taxon>Ecdysozoa</taxon>
        <taxon>Arthropoda</taxon>
        <taxon>Hexapoda</taxon>
        <taxon>Insecta</taxon>
        <taxon>Pterygota</taxon>
        <taxon>Neoptera</taxon>
        <taxon>Endopterygota</taxon>
        <taxon>Diptera</taxon>
        <taxon>Brachycera</taxon>
        <taxon>Muscomorpha</taxon>
        <taxon>Hippoboscoidea</taxon>
        <taxon>Glossinidae</taxon>
        <taxon>Glossina</taxon>
    </lineage>
</organism>
<keyword evidence="1" id="KW-1133">Transmembrane helix</keyword>
<feature type="transmembrane region" description="Helical" evidence="1">
    <location>
        <begin position="31"/>
        <end position="55"/>
    </location>
</feature>
<keyword evidence="1" id="KW-0472">Membrane</keyword>